<dbReference type="EMBL" id="JACKXD010000001">
    <property type="protein sequence ID" value="MBB6645647.1"/>
    <property type="molecule type" value="Genomic_DNA"/>
</dbReference>
<dbReference type="AlphaFoldDB" id="A0A7J9SI41"/>
<dbReference type="Gene3D" id="3.40.190.10">
    <property type="entry name" value="Periplasmic binding protein-like II"/>
    <property type="match status" value="2"/>
</dbReference>
<feature type="region of interest" description="Disordered" evidence="2">
    <location>
        <begin position="35"/>
        <end position="64"/>
    </location>
</feature>
<keyword evidence="1" id="KW-0732">Signal</keyword>
<keyword evidence="4" id="KW-1185">Reference proteome</keyword>
<name>A0A7J9SI41_9EURY</name>
<dbReference type="SUPFAM" id="SSF53850">
    <property type="entry name" value="Periplasmic binding protein-like II"/>
    <property type="match status" value="1"/>
</dbReference>
<evidence type="ECO:0000256" key="2">
    <source>
        <dbReference type="SAM" id="MobiDB-lite"/>
    </source>
</evidence>
<dbReference type="Pfam" id="PF13343">
    <property type="entry name" value="SBP_bac_6"/>
    <property type="match status" value="1"/>
</dbReference>
<evidence type="ECO:0000313" key="3">
    <source>
        <dbReference type="EMBL" id="MBB6645647.1"/>
    </source>
</evidence>
<protein>
    <submittedName>
        <fullName evidence="3">Extracellular solute-binding protein</fullName>
    </submittedName>
</protein>
<dbReference type="GO" id="GO:0030976">
    <property type="term" value="F:thiamine pyrophosphate binding"/>
    <property type="evidence" value="ECO:0007669"/>
    <property type="project" value="TreeGrafter"/>
</dbReference>
<dbReference type="GO" id="GO:0015888">
    <property type="term" value="P:thiamine transport"/>
    <property type="evidence" value="ECO:0007669"/>
    <property type="project" value="TreeGrafter"/>
</dbReference>
<feature type="compositionally biased region" description="Gly residues" evidence="2">
    <location>
        <begin position="35"/>
        <end position="51"/>
    </location>
</feature>
<accession>A0A7J9SI41</accession>
<comment type="caution">
    <text evidence="3">The sequence shown here is derived from an EMBL/GenBank/DDBJ whole genome shotgun (WGS) entry which is preliminary data.</text>
</comment>
<proteinExistence type="predicted"/>
<dbReference type="PANTHER" id="PTHR30006">
    <property type="entry name" value="THIAMINE-BINDING PERIPLASMIC PROTEIN-RELATED"/>
    <property type="match status" value="1"/>
</dbReference>
<dbReference type="Proteomes" id="UP000546257">
    <property type="component" value="Unassembled WGS sequence"/>
</dbReference>
<reference evidence="3 4" key="1">
    <citation type="submission" date="2020-08" db="EMBL/GenBank/DDBJ databases">
        <authorList>
            <person name="Seo M.-J."/>
        </authorList>
    </citation>
    <scope>NUCLEOTIDE SEQUENCE [LARGE SCALE GENOMIC DNA]</scope>
    <source>
        <strain evidence="3 4">MBLA0160</strain>
    </source>
</reference>
<sequence length="405" mass="43609">MVSINDPRTRRKILASSGALLGGSLAGCISGGGGGSGDGDGGGSTDTGGDGDSTTTDAGGGAETYEVGYGEFETTVSASEFPEKLYVYAVQTGWSNWGAIMQAFQDQYGVALNDDQRSSGEALSDLRANAQDPTHSAYNGGYTFGILAMKDGLTQAYKPANWDKVPDKLKTDNGHMTATRRMTTALTYRKDIFEERGIEEPETWEDLKNPDIAQDLVIQPPQAAVGLAGALSINNAYGGSLDNVQPVIEYMTELQDMGTTFRGNLEGDFTKGNIGSFVEYDYTGLDLKYNSDAIAEEKVGVTLLNGVDGNKGAMNQPYGYGMLKGAPNPEACKLFMDYVLSLEGQKQFLDAYVRPIRAPELELPEEFPAQSRYEETQFQVDYTRLVENQESIIQNIGEGVGLTGY</sequence>
<organism evidence="3 4">
    <name type="scientific">Halobellus ruber</name>
    <dbReference type="NCBI Taxonomy" id="2761102"/>
    <lineage>
        <taxon>Archaea</taxon>
        <taxon>Methanobacteriati</taxon>
        <taxon>Methanobacteriota</taxon>
        <taxon>Stenosarchaea group</taxon>
        <taxon>Halobacteria</taxon>
        <taxon>Halobacteriales</taxon>
        <taxon>Haloferacaceae</taxon>
        <taxon>Halobellus</taxon>
    </lineage>
</organism>
<dbReference type="GO" id="GO:0030975">
    <property type="term" value="F:thiamine binding"/>
    <property type="evidence" value="ECO:0007669"/>
    <property type="project" value="TreeGrafter"/>
</dbReference>
<dbReference type="PANTHER" id="PTHR30006:SF2">
    <property type="entry name" value="ABC TRANSPORTER SUBSTRATE-BINDING PROTEIN"/>
    <property type="match status" value="1"/>
</dbReference>
<gene>
    <name evidence="3" type="ORF">H5V44_04945</name>
</gene>
<evidence type="ECO:0000313" key="4">
    <source>
        <dbReference type="Proteomes" id="UP000546257"/>
    </source>
</evidence>
<evidence type="ECO:0000256" key="1">
    <source>
        <dbReference type="ARBA" id="ARBA00022729"/>
    </source>
</evidence>
<dbReference type="RefSeq" id="WP_185191985.1">
    <property type="nucleotide sequence ID" value="NZ_JACKXD010000001.1"/>
</dbReference>